<name>A0A7J9HVV5_9ROSI</name>
<feature type="non-terminal residue" evidence="1">
    <location>
        <position position="96"/>
    </location>
</feature>
<comment type="caution">
    <text evidence="1">The sequence shown here is derived from an EMBL/GenBank/DDBJ whole genome shotgun (WGS) entry which is preliminary data.</text>
</comment>
<dbReference type="Proteomes" id="UP000593560">
    <property type="component" value="Unassembled WGS sequence"/>
</dbReference>
<evidence type="ECO:0000313" key="2">
    <source>
        <dbReference type="Proteomes" id="UP000593560"/>
    </source>
</evidence>
<dbReference type="AlphaFoldDB" id="A0A7J9HVV5"/>
<organism evidence="1 2">
    <name type="scientific">Gossypium harknessii</name>
    <dbReference type="NCBI Taxonomy" id="34285"/>
    <lineage>
        <taxon>Eukaryota</taxon>
        <taxon>Viridiplantae</taxon>
        <taxon>Streptophyta</taxon>
        <taxon>Embryophyta</taxon>
        <taxon>Tracheophyta</taxon>
        <taxon>Spermatophyta</taxon>
        <taxon>Magnoliopsida</taxon>
        <taxon>eudicotyledons</taxon>
        <taxon>Gunneridae</taxon>
        <taxon>Pentapetalae</taxon>
        <taxon>rosids</taxon>
        <taxon>malvids</taxon>
        <taxon>Malvales</taxon>
        <taxon>Malvaceae</taxon>
        <taxon>Malvoideae</taxon>
        <taxon>Gossypium</taxon>
    </lineage>
</organism>
<keyword evidence="2" id="KW-1185">Reference proteome</keyword>
<accession>A0A7J9HVV5</accession>
<dbReference type="OrthoDB" id="787137at2759"/>
<protein>
    <submittedName>
        <fullName evidence="1">Uncharacterized protein</fullName>
    </submittedName>
</protein>
<sequence length="96" mass="10800">MFITTLPFVTYENLSEAQGSQKYYLMLIIYEELKGELANSDVGTIGEPLNLDPSEYTYYHNSSKSSKLSSKGNWLQCQEFVEGKGGSKGTICGKWR</sequence>
<reference evidence="1 2" key="1">
    <citation type="journal article" date="2019" name="Genome Biol. Evol.">
        <title>Insights into the evolution of the New World diploid cottons (Gossypium, subgenus Houzingenia) based on genome sequencing.</title>
        <authorList>
            <person name="Grover C.E."/>
            <person name="Arick M.A. 2nd"/>
            <person name="Thrash A."/>
            <person name="Conover J.L."/>
            <person name="Sanders W.S."/>
            <person name="Peterson D.G."/>
            <person name="Frelichowski J.E."/>
            <person name="Scheffler J.A."/>
            <person name="Scheffler B.E."/>
            <person name="Wendel J.F."/>
        </authorList>
    </citation>
    <scope>NUCLEOTIDE SEQUENCE [LARGE SCALE GENOMIC DNA]</scope>
    <source>
        <strain evidence="1">0</strain>
        <tissue evidence="1">Leaf</tissue>
    </source>
</reference>
<evidence type="ECO:0000313" key="1">
    <source>
        <dbReference type="EMBL" id="MBA0813484.1"/>
    </source>
</evidence>
<proteinExistence type="predicted"/>
<dbReference type="EMBL" id="JABFAD010000011">
    <property type="protein sequence ID" value="MBA0813484.1"/>
    <property type="molecule type" value="Genomic_DNA"/>
</dbReference>
<gene>
    <name evidence="1" type="ORF">Gohar_027330</name>
</gene>